<keyword evidence="9" id="KW-1185">Reference proteome</keyword>
<evidence type="ECO:0000256" key="6">
    <source>
        <dbReference type="SAM" id="Phobius"/>
    </source>
</evidence>
<dbReference type="EMBL" id="JBFYGN010000002">
    <property type="protein sequence ID" value="MEX8191677.1"/>
    <property type="molecule type" value="Genomic_DNA"/>
</dbReference>
<dbReference type="Gene3D" id="1.20.1250.20">
    <property type="entry name" value="MFS general substrate transporter like domains"/>
    <property type="match status" value="1"/>
</dbReference>
<dbReference type="SUPFAM" id="SSF103473">
    <property type="entry name" value="MFS general substrate transporter"/>
    <property type="match status" value="1"/>
</dbReference>
<feature type="transmembrane region" description="Helical" evidence="6">
    <location>
        <begin position="53"/>
        <end position="76"/>
    </location>
</feature>
<evidence type="ECO:0000256" key="2">
    <source>
        <dbReference type="ARBA" id="ARBA00022475"/>
    </source>
</evidence>
<evidence type="ECO:0000256" key="5">
    <source>
        <dbReference type="ARBA" id="ARBA00023136"/>
    </source>
</evidence>
<feature type="transmembrane region" description="Helical" evidence="6">
    <location>
        <begin position="112"/>
        <end position="134"/>
    </location>
</feature>
<gene>
    <name evidence="8" type="ORF">AB6724_02365</name>
</gene>
<dbReference type="InterPro" id="IPR020846">
    <property type="entry name" value="MFS_dom"/>
</dbReference>
<evidence type="ECO:0000259" key="7">
    <source>
        <dbReference type="PROSITE" id="PS50850"/>
    </source>
</evidence>
<dbReference type="PANTHER" id="PTHR43124">
    <property type="entry name" value="PURINE EFFLUX PUMP PBUE"/>
    <property type="match status" value="1"/>
</dbReference>
<feature type="transmembrane region" description="Helical" evidence="6">
    <location>
        <begin position="261"/>
        <end position="283"/>
    </location>
</feature>
<feature type="transmembrane region" description="Helical" evidence="6">
    <location>
        <begin position="352"/>
        <end position="370"/>
    </location>
</feature>
<keyword evidence="3 6" id="KW-0812">Transmembrane</keyword>
<comment type="caution">
    <text evidence="8">The sequence shown here is derived from an EMBL/GenBank/DDBJ whole genome shotgun (WGS) entry which is preliminary data.</text>
</comment>
<dbReference type="Pfam" id="PF07690">
    <property type="entry name" value="MFS_1"/>
    <property type="match status" value="1"/>
</dbReference>
<feature type="transmembrane region" description="Helical" evidence="6">
    <location>
        <begin position="320"/>
        <end position="340"/>
    </location>
</feature>
<organism evidence="8 9">
    <name type="scientific">Comamonas guangdongensis</name>
    <dbReference type="NCBI Taxonomy" id="510515"/>
    <lineage>
        <taxon>Bacteria</taxon>
        <taxon>Pseudomonadati</taxon>
        <taxon>Pseudomonadota</taxon>
        <taxon>Betaproteobacteria</taxon>
        <taxon>Burkholderiales</taxon>
        <taxon>Comamonadaceae</taxon>
        <taxon>Comamonas</taxon>
    </lineage>
</organism>
<dbReference type="InterPro" id="IPR011701">
    <property type="entry name" value="MFS"/>
</dbReference>
<dbReference type="InterPro" id="IPR036259">
    <property type="entry name" value="MFS_trans_sf"/>
</dbReference>
<sequence>MPSDPSHAPDGVKSPASMPWAMLLCLLSGFALSQAFRTTASIMAEGLRTDFGLSAQSLGSFAGLFGLSFGVAQLLMGVGMDIYGLRRTVLLASPLTVAGAALSALAPSYPWLMLGQLLIGVGCSPAFLASTMFIARHFPPDRFAYISGIAMGLGGLGLLFTGTPLAWLVQHLGWRSGFGLLAVFSALSWLLIFLRVHEPPLASDALPRPGFMVALKGFASLLLLRHTWGIVLLGMVGYASFLTVRGLWLSPMLMDRYQFSLVATGNVALAASVISLFAPSMFGRLDPGPKLRRRRIARFALLMGCIFTALALVHQPLWNVLLLLAMSMLSGYGTLLYADVRSSYPPETTGRALSIFTMAMFLGVALMQWLSGVVAGVAERQGTDIYLAVMLMVAVMLALGTLAYKLIPPSPLLSQAKH</sequence>
<feature type="transmembrane region" description="Helical" evidence="6">
    <location>
        <begin position="385"/>
        <end position="407"/>
    </location>
</feature>
<dbReference type="PROSITE" id="PS50850">
    <property type="entry name" value="MFS"/>
    <property type="match status" value="1"/>
</dbReference>
<comment type="subcellular location">
    <subcellularLocation>
        <location evidence="1">Cell membrane</location>
        <topology evidence="1">Multi-pass membrane protein</topology>
    </subcellularLocation>
</comment>
<keyword evidence="4 6" id="KW-1133">Transmembrane helix</keyword>
<dbReference type="RefSeq" id="WP_369336893.1">
    <property type="nucleotide sequence ID" value="NZ_JBFYGN010000002.1"/>
</dbReference>
<evidence type="ECO:0000256" key="3">
    <source>
        <dbReference type="ARBA" id="ARBA00022692"/>
    </source>
</evidence>
<feature type="transmembrane region" description="Helical" evidence="6">
    <location>
        <begin position="217"/>
        <end position="241"/>
    </location>
</feature>
<feature type="transmembrane region" description="Helical" evidence="6">
    <location>
        <begin position="295"/>
        <end position="314"/>
    </location>
</feature>
<dbReference type="InterPro" id="IPR050189">
    <property type="entry name" value="MFS_Efflux_Transporters"/>
</dbReference>
<evidence type="ECO:0000256" key="4">
    <source>
        <dbReference type="ARBA" id="ARBA00022989"/>
    </source>
</evidence>
<feature type="transmembrane region" description="Helical" evidence="6">
    <location>
        <begin position="143"/>
        <end position="168"/>
    </location>
</feature>
<name>A0ABV3ZPZ9_9BURK</name>
<evidence type="ECO:0000313" key="8">
    <source>
        <dbReference type="EMBL" id="MEX8191677.1"/>
    </source>
</evidence>
<proteinExistence type="predicted"/>
<keyword evidence="5 6" id="KW-0472">Membrane</keyword>
<keyword evidence="2" id="KW-1003">Cell membrane</keyword>
<dbReference type="PANTHER" id="PTHR43124:SF3">
    <property type="entry name" value="CHLORAMPHENICOL EFFLUX PUMP RV0191"/>
    <property type="match status" value="1"/>
</dbReference>
<accession>A0ABV3ZPZ9</accession>
<evidence type="ECO:0000313" key="9">
    <source>
        <dbReference type="Proteomes" id="UP001561046"/>
    </source>
</evidence>
<reference evidence="8 9" key="1">
    <citation type="journal article" date="2013" name="Int. J. Syst. Evol. Microbiol.">
        <title>Comamonas guangdongensis sp. nov., isolated from subterranean forest sediment, and emended description of the genus Comamonas.</title>
        <authorList>
            <person name="Zhang J."/>
            <person name="Wang Y."/>
            <person name="Zhou S."/>
            <person name="Wu C."/>
            <person name="He J."/>
            <person name="Li F."/>
        </authorList>
    </citation>
    <scope>NUCLEOTIDE SEQUENCE [LARGE SCALE GENOMIC DNA]</scope>
    <source>
        <strain evidence="8 9">CCTCC AB2011133</strain>
    </source>
</reference>
<evidence type="ECO:0000256" key="1">
    <source>
        <dbReference type="ARBA" id="ARBA00004651"/>
    </source>
</evidence>
<dbReference type="Proteomes" id="UP001561046">
    <property type="component" value="Unassembled WGS sequence"/>
</dbReference>
<feature type="domain" description="Major facilitator superfamily (MFS) profile" evidence="7">
    <location>
        <begin position="21"/>
        <end position="412"/>
    </location>
</feature>
<feature type="transmembrane region" description="Helical" evidence="6">
    <location>
        <begin position="174"/>
        <end position="196"/>
    </location>
</feature>
<feature type="transmembrane region" description="Helical" evidence="6">
    <location>
        <begin position="88"/>
        <end position="106"/>
    </location>
</feature>
<protein>
    <submittedName>
        <fullName evidence="8">Nitrate/nitrite transporter</fullName>
    </submittedName>
</protein>